<accession>A0A916Z7T2</accession>
<proteinExistence type="predicted"/>
<dbReference type="EMBL" id="BMIP01000009">
    <property type="protein sequence ID" value="GGD80741.1"/>
    <property type="molecule type" value="Genomic_DNA"/>
</dbReference>
<gene>
    <name evidence="1" type="ORF">GCM10010990_33270</name>
</gene>
<dbReference type="Proteomes" id="UP000612349">
    <property type="component" value="Unassembled WGS sequence"/>
</dbReference>
<dbReference type="SUPFAM" id="SSF54909">
    <property type="entry name" value="Dimeric alpha+beta barrel"/>
    <property type="match status" value="2"/>
</dbReference>
<evidence type="ECO:0000313" key="1">
    <source>
        <dbReference type="EMBL" id="GGD80741.1"/>
    </source>
</evidence>
<dbReference type="RefSeq" id="WP_066770680.1">
    <property type="nucleotide sequence ID" value="NZ_BMIP01000009.1"/>
</dbReference>
<evidence type="ECO:0000313" key="2">
    <source>
        <dbReference type="Proteomes" id="UP000612349"/>
    </source>
</evidence>
<dbReference type="AlphaFoldDB" id="A0A916Z7T2"/>
<protein>
    <recommendedName>
        <fullName evidence="3">EthD domain-containing protein</fullName>
    </recommendedName>
</protein>
<comment type="caution">
    <text evidence="1">The sequence shown here is derived from an EMBL/GenBank/DDBJ whole genome shotgun (WGS) entry which is preliminary data.</text>
</comment>
<reference evidence="1" key="1">
    <citation type="journal article" date="2014" name="Int. J. Syst. Evol. Microbiol.">
        <title>Complete genome sequence of Corynebacterium casei LMG S-19264T (=DSM 44701T), isolated from a smear-ripened cheese.</title>
        <authorList>
            <consortium name="US DOE Joint Genome Institute (JGI-PGF)"/>
            <person name="Walter F."/>
            <person name="Albersmeier A."/>
            <person name="Kalinowski J."/>
            <person name="Ruckert C."/>
        </authorList>
    </citation>
    <scope>NUCLEOTIDE SEQUENCE</scope>
    <source>
        <strain evidence="1">CGMCC 1.15360</strain>
    </source>
</reference>
<dbReference type="InterPro" id="IPR011008">
    <property type="entry name" value="Dimeric_a/b-barrel"/>
</dbReference>
<reference evidence="1" key="2">
    <citation type="submission" date="2020-09" db="EMBL/GenBank/DDBJ databases">
        <authorList>
            <person name="Sun Q."/>
            <person name="Zhou Y."/>
        </authorList>
    </citation>
    <scope>NUCLEOTIDE SEQUENCE</scope>
    <source>
        <strain evidence="1">CGMCC 1.15360</strain>
    </source>
</reference>
<name>A0A916Z7T2_9SPHN</name>
<evidence type="ECO:0008006" key="3">
    <source>
        <dbReference type="Google" id="ProtNLM"/>
    </source>
</evidence>
<sequence length="291" mass="31599">MTEGSMLESILVVYQNPLEGRLAAYDDWYTNIHIRDAMRLDGAIATQRFAVHPLQPVLDGAKCLPFHWAHTIYEWESAAASVKGHAERAGTPQMEITRDASFAGLRDFFFRPRHLSHGWSPQEGFRRGDAVLTVLLQPAGDPEEFVSWFAQSHAPWATGLPGLETAGLFTLHEEQSLPITCPWPMVAIYGLSDAGAALAAWGDGHDRRDPAGLAIMVAAMEQGCWQKRIERLTSGEVLSPPPAAQAAEARARLDHAGRYFTAAELAGTLDAISPVPGDPQPSAPVETALDG</sequence>
<keyword evidence="2" id="KW-1185">Reference proteome</keyword>
<organism evidence="1 2">
    <name type="scientific">Croceicoccus mobilis</name>
    <dbReference type="NCBI Taxonomy" id="1703339"/>
    <lineage>
        <taxon>Bacteria</taxon>
        <taxon>Pseudomonadati</taxon>
        <taxon>Pseudomonadota</taxon>
        <taxon>Alphaproteobacteria</taxon>
        <taxon>Sphingomonadales</taxon>
        <taxon>Erythrobacteraceae</taxon>
        <taxon>Croceicoccus</taxon>
    </lineage>
</organism>
<dbReference type="OrthoDB" id="3034735at2"/>